<reference evidence="2" key="1">
    <citation type="submission" date="2022-10" db="EMBL/GenBank/DDBJ databases">
        <title>The complete genomes of actinobacterial strains from the NBC collection.</title>
        <authorList>
            <person name="Joergensen T.S."/>
            <person name="Alvarez Arevalo M."/>
            <person name="Sterndorff E.B."/>
            <person name="Faurdal D."/>
            <person name="Vuksanovic O."/>
            <person name="Mourched A.-S."/>
            <person name="Charusanti P."/>
            <person name="Shaw S."/>
            <person name="Blin K."/>
            <person name="Weber T."/>
        </authorList>
    </citation>
    <scope>NUCLEOTIDE SEQUENCE</scope>
    <source>
        <strain evidence="2">NBC_00093</strain>
    </source>
</reference>
<organism evidence="2">
    <name type="scientific">Streptomyces sp. NBC_00093</name>
    <dbReference type="NCBI Taxonomy" id="2975649"/>
    <lineage>
        <taxon>Bacteria</taxon>
        <taxon>Bacillati</taxon>
        <taxon>Actinomycetota</taxon>
        <taxon>Actinomycetes</taxon>
        <taxon>Kitasatosporales</taxon>
        <taxon>Streptomycetaceae</taxon>
        <taxon>Streptomyces</taxon>
    </lineage>
</organism>
<evidence type="ECO:0000256" key="1">
    <source>
        <dbReference type="SAM" id="MobiDB-lite"/>
    </source>
</evidence>
<name>A0AAU2ABQ1_9ACTN</name>
<dbReference type="EMBL" id="CP108222">
    <property type="protein sequence ID" value="WTT21965.1"/>
    <property type="molecule type" value="Genomic_DNA"/>
</dbReference>
<feature type="compositionally biased region" description="Basic and acidic residues" evidence="1">
    <location>
        <begin position="125"/>
        <end position="137"/>
    </location>
</feature>
<dbReference type="AlphaFoldDB" id="A0AAU2ABQ1"/>
<proteinExistence type="predicted"/>
<sequence length="145" mass="15924">MAKDKSCEILDEALLDSILDRYGRTDGVDFDKISMDWCRIFSRVDWDIPAEGTRTGRHGTVSGSACVTDSPPARLWWISATEGAASGAYSWHAGRRDAAKIHQQPLDRHHERPAVAGPPPTPLPSRDRPRDGGDLMPRRGPPGPT</sequence>
<feature type="region of interest" description="Disordered" evidence="1">
    <location>
        <begin position="95"/>
        <end position="145"/>
    </location>
</feature>
<accession>A0AAU2ABQ1</accession>
<gene>
    <name evidence="2" type="ORF">OHA22_43750</name>
</gene>
<evidence type="ECO:0000313" key="2">
    <source>
        <dbReference type="EMBL" id="WTT21965.1"/>
    </source>
</evidence>
<protein>
    <submittedName>
        <fullName evidence="2">Uncharacterized protein</fullName>
    </submittedName>
</protein>
<feature type="compositionally biased region" description="Basic and acidic residues" evidence="1">
    <location>
        <begin position="95"/>
        <end position="113"/>
    </location>
</feature>